<dbReference type="InterPro" id="IPR016187">
    <property type="entry name" value="CTDL_fold"/>
</dbReference>
<dbReference type="Gene3D" id="3.10.100.10">
    <property type="entry name" value="Mannose-Binding Protein A, subunit A"/>
    <property type="match status" value="2"/>
</dbReference>
<dbReference type="Pfam" id="PF00059">
    <property type="entry name" value="Lectin_C"/>
    <property type="match status" value="2"/>
</dbReference>
<dbReference type="PROSITE" id="PS50041">
    <property type="entry name" value="C_TYPE_LECTIN_2"/>
    <property type="match status" value="2"/>
</dbReference>
<evidence type="ECO:0000313" key="2">
    <source>
        <dbReference type="EMBL" id="TRY57746.1"/>
    </source>
</evidence>
<comment type="caution">
    <text evidence="2">The sequence shown here is derived from an EMBL/GenBank/DDBJ whole genome shotgun (WGS) entry which is preliminary data.</text>
</comment>
<dbReference type="SMART" id="SM00034">
    <property type="entry name" value="CLECT"/>
    <property type="match status" value="2"/>
</dbReference>
<sequence>MSIVRCWAQCKPEVVILFQKANNTMFPGSIHLLLVSALFCQITYNKFILIPEPRPWREAQSFCQGLHLDLATVQSDQERSEIQQMSSRLVAWTGFYGGYSDWHWSFENKELLYENWGPSESTTSITQRMCVFLRDSGTWSVASCDQMKMFMCYKGESSSARFNIIQVLKTWPEALRNCKANYVDLAFIRHSGDNNDLLDLLKWASVKEAWIGVMKNLWLWSDKSPVNWLNVWWAPKEPNSNATKNETCALVDHNGLMWVGNCNSPLPFICVKRTKAQVMRVQVKSSKVLDESAVQDAIERKMLSEQKIYTIKWSVQTNGKLFQLLKTLETDSARKCPP</sequence>
<proteinExistence type="predicted"/>
<gene>
    <name evidence="2" type="ORF">DNTS_012023</name>
</gene>
<dbReference type="InterPro" id="IPR016186">
    <property type="entry name" value="C-type_lectin-like/link_sf"/>
</dbReference>
<dbReference type="EMBL" id="SRMA01027225">
    <property type="protein sequence ID" value="TRY57746.1"/>
    <property type="molecule type" value="Genomic_DNA"/>
</dbReference>
<dbReference type="PANTHER" id="PTHR45784">
    <property type="entry name" value="C-TYPE LECTIN DOMAIN FAMILY 20 MEMBER A-RELATED"/>
    <property type="match status" value="1"/>
</dbReference>
<dbReference type="Proteomes" id="UP000316079">
    <property type="component" value="Unassembled WGS sequence"/>
</dbReference>
<feature type="domain" description="C-type lectin" evidence="1">
    <location>
        <begin position="152"/>
        <end position="271"/>
    </location>
</feature>
<protein>
    <recommendedName>
        <fullName evidence="1">C-type lectin domain-containing protein</fullName>
    </recommendedName>
</protein>
<dbReference type="CDD" id="cd00037">
    <property type="entry name" value="CLECT"/>
    <property type="match status" value="1"/>
</dbReference>
<dbReference type="InterPro" id="IPR001304">
    <property type="entry name" value="C-type_lectin-like"/>
</dbReference>
<keyword evidence="3" id="KW-1185">Reference proteome</keyword>
<dbReference type="STRING" id="623744.A0A553MX15"/>
<dbReference type="OrthoDB" id="6369810at2759"/>
<evidence type="ECO:0000259" key="1">
    <source>
        <dbReference type="PROSITE" id="PS50041"/>
    </source>
</evidence>
<organism evidence="2 3">
    <name type="scientific">Danionella cerebrum</name>
    <dbReference type="NCBI Taxonomy" id="2873325"/>
    <lineage>
        <taxon>Eukaryota</taxon>
        <taxon>Metazoa</taxon>
        <taxon>Chordata</taxon>
        <taxon>Craniata</taxon>
        <taxon>Vertebrata</taxon>
        <taxon>Euteleostomi</taxon>
        <taxon>Actinopterygii</taxon>
        <taxon>Neopterygii</taxon>
        <taxon>Teleostei</taxon>
        <taxon>Ostariophysi</taxon>
        <taxon>Cypriniformes</taxon>
        <taxon>Danionidae</taxon>
        <taxon>Danioninae</taxon>
        <taxon>Danionella</taxon>
    </lineage>
</organism>
<reference evidence="2 3" key="1">
    <citation type="journal article" date="2019" name="Sci. Data">
        <title>Hybrid genome assembly and annotation of Danionella translucida.</title>
        <authorList>
            <person name="Kadobianskyi M."/>
            <person name="Schulze L."/>
            <person name="Schuelke M."/>
            <person name="Judkewitz B."/>
        </authorList>
    </citation>
    <scope>NUCLEOTIDE SEQUENCE [LARGE SCALE GENOMIC DNA]</scope>
    <source>
        <strain evidence="2 3">Bolton</strain>
    </source>
</reference>
<accession>A0A553MX15</accession>
<dbReference type="PANTHER" id="PTHR45784:SF3">
    <property type="entry name" value="C-TYPE LECTIN DOMAIN FAMILY 4 MEMBER K-LIKE-RELATED"/>
    <property type="match status" value="1"/>
</dbReference>
<dbReference type="AlphaFoldDB" id="A0A553MX15"/>
<feature type="domain" description="C-type lectin" evidence="1">
    <location>
        <begin position="47"/>
        <end position="153"/>
    </location>
</feature>
<name>A0A553MX15_9TELE</name>
<dbReference type="SUPFAM" id="SSF56436">
    <property type="entry name" value="C-type lectin-like"/>
    <property type="match status" value="2"/>
</dbReference>
<evidence type="ECO:0000313" key="3">
    <source>
        <dbReference type="Proteomes" id="UP000316079"/>
    </source>
</evidence>